<comment type="caution">
    <text evidence="9">The sequence shown here is derived from an EMBL/GenBank/DDBJ whole genome shotgun (WGS) entry which is preliminary data.</text>
</comment>
<keyword evidence="6" id="KW-0325">Glycoprotein</keyword>
<keyword evidence="3" id="KW-0808">Transferase</keyword>
<keyword evidence="4" id="KW-0547">Nucleotide-binding</keyword>
<feature type="region of interest" description="Disordered" evidence="7">
    <location>
        <begin position="425"/>
        <end position="449"/>
    </location>
</feature>
<dbReference type="PANTHER" id="PTHR34590:SF10">
    <property type="entry name" value="RECEPTOR-LIKE PROTEIN KINASE HERK 1"/>
    <property type="match status" value="1"/>
</dbReference>
<reference evidence="9 10" key="1">
    <citation type="submission" date="2023-12" db="EMBL/GenBank/DDBJ databases">
        <title>A high-quality genome assembly for Dillenia turbinata (Dilleniales).</title>
        <authorList>
            <person name="Chanderbali A."/>
        </authorList>
    </citation>
    <scope>NUCLEOTIDE SEQUENCE [LARGE SCALE GENOMIC DNA]</scope>
    <source>
        <strain evidence="9">LSX21</strain>
        <tissue evidence="9">Leaf</tissue>
    </source>
</reference>
<keyword evidence="2" id="KW-0418">Kinase</keyword>
<dbReference type="Pfam" id="PF12819">
    <property type="entry name" value="Malectin_like"/>
    <property type="match status" value="1"/>
</dbReference>
<keyword evidence="5" id="KW-0067">ATP-binding</keyword>
<dbReference type="GO" id="GO:0016020">
    <property type="term" value="C:membrane"/>
    <property type="evidence" value="ECO:0007669"/>
    <property type="project" value="UniProtKB-SubCell"/>
</dbReference>
<evidence type="ECO:0000313" key="9">
    <source>
        <dbReference type="EMBL" id="KAK6920920.1"/>
    </source>
</evidence>
<comment type="subcellular location">
    <subcellularLocation>
        <location evidence="1">Membrane</location>
        <topology evidence="1">Single-pass type I membrane protein</topology>
    </subcellularLocation>
</comment>
<organism evidence="9 10">
    <name type="scientific">Dillenia turbinata</name>
    <dbReference type="NCBI Taxonomy" id="194707"/>
    <lineage>
        <taxon>Eukaryota</taxon>
        <taxon>Viridiplantae</taxon>
        <taxon>Streptophyta</taxon>
        <taxon>Embryophyta</taxon>
        <taxon>Tracheophyta</taxon>
        <taxon>Spermatophyta</taxon>
        <taxon>Magnoliopsida</taxon>
        <taxon>eudicotyledons</taxon>
        <taxon>Gunneridae</taxon>
        <taxon>Pentapetalae</taxon>
        <taxon>Dilleniales</taxon>
        <taxon>Dilleniaceae</taxon>
        <taxon>Dillenia</taxon>
    </lineage>
</organism>
<evidence type="ECO:0000256" key="4">
    <source>
        <dbReference type="ARBA" id="ARBA00022741"/>
    </source>
</evidence>
<dbReference type="Proteomes" id="UP001370490">
    <property type="component" value="Unassembled WGS sequence"/>
</dbReference>
<evidence type="ECO:0000256" key="2">
    <source>
        <dbReference type="ARBA" id="ARBA00022527"/>
    </source>
</evidence>
<feature type="non-terminal residue" evidence="9">
    <location>
        <position position="600"/>
    </location>
</feature>
<sequence length="600" mass="67134">MAFPQGAQTVSVEPKVIKYPDNDASTLIVPEWIYASAAEMVDSNVSNPNFNLTWEMSVDPNFSYFIRLHFCDIVCMSLNDLYFNVYISGLMGISTLDLSTINNGALAVAYFKDFVLDASLATDGSIMVQVGPSSNGISSFPNAIRYGLEVLKLNNSVGSLNVHPQLMVPVKHLILQDKMLRVGRSKTGPLLGFFCIVLVMQCAVKQEFFTFKELEKATKNWDEKAFVAKVSDFRLLKASLSLERTHVSTAVKGSFGNLDPECYVQGKSTLPREQVNLAEWVMQRHRKGLLEKITDPYIVGKISAKSWESMLKLQRNAWQNTVLIGLQREMCRGIWSVLCSFKRHLHSLNSDACSSFIALEKPSEKAPISSSPVATSEDSLVSVGSLLFSQIENFQGRNPRREFESQQPSADQANTCPLESYTAVQQKQRHRSTSALERNSAGKARLSSKAVNRKRLKISPICTSKTTFLEMKKMTLSTDPYRSPSELLAQELKIRKTRWETVPCLSVALYLVVEELSMVEDKLETSSVVGSLVLLSASWGQPQAFFGLDPLLQVGKISIIERKKGTKHSIQDNTTAPHIYLRPRIQSPRNNLRKQIMARK</sequence>
<protein>
    <submittedName>
        <fullName evidence="9">Malectin-like domain</fullName>
    </submittedName>
</protein>
<evidence type="ECO:0000256" key="1">
    <source>
        <dbReference type="ARBA" id="ARBA00004479"/>
    </source>
</evidence>
<dbReference type="InterPro" id="IPR024788">
    <property type="entry name" value="Malectin-like_Carb-bd_dom"/>
</dbReference>
<name>A0AAN8URZ3_9MAGN</name>
<keyword evidence="10" id="KW-1185">Reference proteome</keyword>
<dbReference type="PANTHER" id="PTHR34590">
    <property type="entry name" value="OS03G0124300 PROTEIN-RELATED"/>
    <property type="match status" value="1"/>
</dbReference>
<dbReference type="GO" id="GO:0004674">
    <property type="term" value="F:protein serine/threonine kinase activity"/>
    <property type="evidence" value="ECO:0007669"/>
    <property type="project" value="UniProtKB-KW"/>
</dbReference>
<dbReference type="Gene3D" id="2.60.120.430">
    <property type="entry name" value="Galactose-binding lectin"/>
    <property type="match status" value="1"/>
</dbReference>
<evidence type="ECO:0000256" key="3">
    <source>
        <dbReference type="ARBA" id="ARBA00022679"/>
    </source>
</evidence>
<accession>A0AAN8URZ3</accession>
<proteinExistence type="predicted"/>
<feature type="domain" description="Malectin-like" evidence="8">
    <location>
        <begin position="21"/>
        <end position="120"/>
    </location>
</feature>
<dbReference type="GO" id="GO:0004714">
    <property type="term" value="F:transmembrane receptor protein tyrosine kinase activity"/>
    <property type="evidence" value="ECO:0007669"/>
    <property type="project" value="InterPro"/>
</dbReference>
<evidence type="ECO:0000313" key="10">
    <source>
        <dbReference type="Proteomes" id="UP001370490"/>
    </source>
</evidence>
<evidence type="ECO:0000259" key="8">
    <source>
        <dbReference type="Pfam" id="PF12819"/>
    </source>
</evidence>
<keyword evidence="2" id="KW-0723">Serine/threonine-protein kinase</keyword>
<dbReference type="AlphaFoldDB" id="A0AAN8URZ3"/>
<dbReference type="GO" id="GO:0005524">
    <property type="term" value="F:ATP binding"/>
    <property type="evidence" value="ECO:0007669"/>
    <property type="project" value="UniProtKB-KW"/>
</dbReference>
<evidence type="ECO:0000256" key="6">
    <source>
        <dbReference type="ARBA" id="ARBA00023180"/>
    </source>
</evidence>
<dbReference type="InterPro" id="IPR045272">
    <property type="entry name" value="ANXUR1/2-like"/>
</dbReference>
<dbReference type="EMBL" id="JBAMMX010000020">
    <property type="protein sequence ID" value="KAK6920920.1"/>
    <property type="molecule type" value="Genomic_DNA"/>
</dbReference>
<evidence type="ECO:0000256" key="7">
    <source>
        <dbReference type="SAM" id="MobiDB-lite"/>
    </source>
</evidence>
<gene>
    <name evidence="9" type="ORF">RJ641_014598</name>
</gene>
<evidence type="ECO:0000256" key="5">
    <source>
        <dbReference type="ARBA" id="ARBA00022840"/>
    </source>
</evidence>